<protein>
    <submittedName>
        <fullName evidence="3">Uncharacterized protein</fullName>
    </submittedName>
</protein>
<dbReference type="Proteomes" id="UP000887572">
    <property type="component" value="Unplaced"/>
</dbReference>
<evidence type="ECO:0000256" key="1">
    <source>
        <dbReference type="SAM" id="MobiDB-lite"/>
    </source>
</evidence>
<accession>A0A914I5A5</accession>
<reference evidence="3" key="1">
    <citation type="submission" date="2022-11" db="UniProtKB">
        <authorList>
            <consortium name="WormBaseParasite"/>
        </authorList>
    </citation>
    <scope>IDENTIFICATION</scope>
</reference>
<dbReference type="AlphaFoldDB" id="A0A914I5A5"/>
<sequence>MDHKLNWADCGGSHPEHSPIHPDGAGMALASRHHSVFARWGVPRHFPIEQRNQFPGGSTTKKALGRQHHYPNPIAGCHHSPPSAPLTEPIINSKISQESEQKEAEID</sequence>
<feature type="compositionally biased region" description="Polar residues" evidence="1">
    <location>
        <begin position="50"/>
        <end position="61"/>
    </location>
</feature>
<organism evidence="2 3">
    <name type="scientific">Globodera rostochiensis</name>
    <name type="common">Golden nematode worm</name>
    <name type="synonym">Heterodera rostochiensis</name>
    <dbReference type="NCBI Taxonomy" id="31243"/>
    <lineage>
        <taxon>Eukaryota</taxon>
        <taxon>Metazoa</taxon>
        <taxon>Ecdysozoa</taxon>
        <taxon>Nematoda</taxon>
        <taxon>Chromadorea</taxon>
        <taxon>Rhabditida</taxon>
        <taxon>Tylenchina</taxon>
        <taxon>Tylenchomorpha</taxon>
        <taxon>Tylenchoidea</taxon>
        <taxon>Heteroderidae</taxon>
        <taxon>Heteroderinae</taxon>
        <taxon>Globodera</taxon>
    </lineage>
</organism>
<keyword evidence="2" id="KW-1185">Reference proteome</keyword>
<feature type="region of interest" description="Disordered" evidence="1">
    <location>
        <begin position="1"/>
        <end position="26"/>
    </location>
</feature>
<dbReference type="WBParaSite" id="Gr19_v10_g7451.t1">
    <property type="protein sequence ID" value="Gr19_v10_g7451.t1"/>
    <property type="gene ID" value="Gr19_v10_g7451"/>
</dbReference>
<evidence type="ECO:0000313" key="2">
    <source>
        <dbReference type="Proteomes" id="UP000887572"/>
    </source>
</evidence>
<feature type="region of interest" description="Disordered" evidence="1">
    <location>
        <begin position="48"/>
        <end position="107"/>
    </location>
</feature>
<name>A0A914I5A5_GLORO</name>
<proteinExistence type="predicted"/>
<feature type="compositionally biased region" description="Basic and acidic residues" evidence="1">
    <location>
        <begin position="97"/>
        <end position="107"/>
    </location>
</feature>
<evidence type="ECO:0000313" key="3">
    <source>
        <dbReference type="WBParaSite" id="Gr19_v10_g7451.t1"/>
    </source>
</evidence>